<organism evidence="1">
    <name type="scientific">Arundo donax</name>
    <name type="common">Giant reed</name>
    <name type="synonym">Donax arundinaceus</name>
    <dbReference type="NCBI Taxonomy" id="35708"/>
    <lineage>
        <taxon>Eukaryota</taxon>
        <taxon>Viridiplantae</taxon>
        <taxon>Streptophyta</taxon>
        <taxon>Embryophyta</taxon>
        <taxon>Tracheophyta</taxon>
        <taxon>Spermatophyta</taxon>
        <taxon>Magnoliopsida</taxon>
        <taxon>Liliopsida</taxon>
        <taxon>Poales</taxon>
        <taxon>Poaceae</taxon>
        <taxon>PACMAD clade</taxon>
        <taxon>Arundinoideae</taxon>
        <taxon>Arundineae</taxon>
        <taxon>Arundo</taxon>
    </lineage>
</organism>
<dbReference type="AlphaFoldDB" id="A0A0A8ZWB5"/>
<protein>
    <submittedName>
        <fullName evidence="1">Uncharacterized protein</fullName>
    </submittedName>
</protein>
<proteinExistence type="predicted"/>
<reference evidence="1" key="2">
    <citation type="journal article" date="2015" name="Data Brief">
        <title>Shoot transcriptome of the giant reed, Arundo donax.</title>
        <authorList>
            <person name="Barrero R.A."/>
            <person name="Guerrero F.D."/>
            <person name="Moolhuijzen P."/>
            <person name="Goolsby J.A."/>
            <person name="Tidwell J."/>
            <person name="Bellgard S.E."/>
            <person name="Bellgard M.I."/>
        </authorList>
    </citation>
    <scope>NUCLEOTIDE SEQUENCE</scope>
    <source>
        <tissue evidence="1">Shoot tissue taken approximately 20 cm above the soil surface</tissue>
    </source>
</reference>
<reference evidence="1" key="1">
    <citation type="submission" date="2014-09" db="EMBL/GenBank/DDBJ databases">
        <authorList>
            <person name="Magalhaes I.L.F."/>
            <person name="Oliveira U."/>
            <person name="Santos F.R."/>
            <person name="Vidigal T.H.D.A."/>
            <person name="Brescovit A.D."/>
            <person name="Santos A.J."/>
        </authorList>
    </citation>
    <scope>NUCLEOTIDE SEQUENCE</scope>
    <source>
        <tissue evidence="1">Shoot tissue taken approximately 20 cm above the soil surface</tissue>
    </source>
</reference>
<dbReference type="EMBL" id="GBRH01256845">
    <property type="protein sequence ID" value="JAD41050.1"/>
    <property type="molecule type" value="Transcribed_RNA"/>
</dbReference>
<sequence>MPILYVFKKLKSQLCPVAVICRFLAQIMISMRCCRLMAPVVESL</sequence>
<name>A0A0A8ZWB5_ARUDO</name>
<accession>A0A0A8ZWB5</accession>
<evidence type="ECO:0000313" key="1">
    <source>
        <dbReference type="EMBL" id="JAD41050.1"/>
    </source>
</evidence>